<name>C8TFI9_ORYSI</name>
<sequence>MEPRSPRPFPPSPAALSLSRRYKINPRAPLFRFRRSSLALAVGFVLAPCSPLSAVAAELRSATVVAPDPLSTRRPLHPLRRVVADSVRRSASPADCRSTVARGIPSRAVVFLRSGSSPSSLRPSSRLGDTSLGIAASPSTSSAPPLRSPTVGAPSSPSSRAAPPSPFAPAAVLVVVVVPGWARPSAAAPAGAADARDPRRRPPPAACARSTVDRGADAWAPLPVDPTLQLRKIRSSWKLKPAFGKSKQNLN</sequence>
<feature type="region of interest" description="Disordered" evidence="1">
    <location>
        <begin position="187"/>
        <end position="222"/>
    </location>
</feature>
<feature type="region of interest" description="Disordered" evidence="1">
    <location>
        <begin position="114"/>
        <end position="164"/>
    </location>
</feature>
<protein>
    <submittedName>
        <fullName evidence="2">HGWP repeat containing protein-like</fullName>
    </submittedName>
</protein>
<reference evidence="2" key="1">
    <citation type="journal article" date="2009" name="Plant J.">
        <title>Comparative analysis of complete orthologous centromeres from two subspecies of rice reveals rapid variation of centromere organization and structure.</title>
        <authorList>
            <person name="Wu J."/>
            <person name="Fujisawa M."/>
            <person name="Tian Z."/>
            <person name="Yamagata H."/>
            <person name="Kamiya K."/>
            <person name="Shibata M."/>
            <person name="Hosokawa S."/>
            <person name="Ito Y."/>
            <person name="Hamada M."/>
            <person name="Katagiri S."/>
            <person name="Kurita K."/>
            <person name="Yamamoto M."/>
            <person name="Kikuta A."/>
            <person name="Machita K."/>
            <person name="Karasawa W."/>
            <person name="Kanamori H."/>
            <person name="Namiki N."/>
            <person name="Mizuno H."/>
            <person name="Ma J."/>
            <person name="Sasaki T."/>
            <person name="Matsumoto T."/>
        </authorList>
    </citation>
    <scope>NUCLEOTIDE SEQUENCE</scope>
</reference>
<organism evidence="2">
    <name type="scientific">Oryza sativa subsp. indica</name>
    <name type="common">Rice</name>
    <dbReference type="NCBI Taxonomy" id="39946"/>
    <lineage>
        <taxon>Eukaryota</taxon>
        <taxon>Viridiplantae</taxon>
        <taxon>Streptophyta</taxon>
        <taxon>Embryophyta</taxon>
        <taxon>Tracheophyta</taxon>
        <taxon>Spermatophyta</taxon>
        <taxon>Magnoliopsida</taxon>
        <taxon>Liliopsida</taxon>
        <taxon>Poales</taxon>
        <taxon>Poaceae</taxon>
        <taxon>BOP clade</taxon>
        <taxon>Oryzoideae</taxon>
        <taxon>Oryzeae</taxon>
        <taxon>Oryzinae</taxon>
        <taxon>Oryza</taxon>
        <taxon>Oryza sativa</taxon>
    </lineage>
</organism>
<evidence type="ECO:0000313" key="2">
    <source>
        <dbReference type="EMBL" id="BAI39911.1"/>
    </source>
</evidence>
<dbReference type="AlphaFoldDB" id="C8TFI9"/>
<dbReference type="EMBL" id="AP009091">
    <property type="protein sequence ID" value="BAI39911.1"/>
    <property type="molecule type" value="Genomic_DNA"/>
</dbReference>
<feature type="compositionally biased region" description="Low complexity" evidence="1">
    <location>
        <begin position="114"/>
        <end position="128"/>
    </location>
</feature>
<gene>
    <name evidence="2" type="primary">K0155E09.25</name>
</gene>
<feature type="compositionally biased region" description="Low complexity" evidence="1">
    <location>
        <begin position="135"/>
        <end position="164"/>
    </location>
</feature>
<proteinExistence type="predicted"/>
<evidence type="ECO:0000256" key="1">
    <source>
        <dbReference type="SAM" id="MobiDB-lite"/>
    </source>
</evidence>
<accession>C8TFI9</accession>